<reference evidence="2 3" key="1">
    <citation type="submission" date="2024-07" db="EMBL/GenBank/DDBJ databases">
        <title>Chromosome-level genome assembly of the water stick insect Ranatra chinensis (Heteroptera: Nepidae).</title>
        <authorList>
            <person name="Liu X."/>
        </authorList>
    </citation>
    <scope>NUCLEOTIDE SEQUENCE [LARGE SCALE GENOMIC DNA]</scope>
    <source>
        <strain evidence="2">Cailab_2021Rc</strain>
        <tissue evidence="2">Muscle</tissue>
    </source>
</reference>
<dbReference type="AlphaFoldDB" id="A0ABD0YGN7"/>
<gene>
    <name evidence="2" type="ORF">AAG570_003622</name>
</gene>
<protein>
    <submittedName>
        <fullName evidence="2">Uncharacterized protein</fullName>
    </submittedName>
</protein>
<proteinExistence type="predicted"/>
<dbReference type="Proteomes" id="UP001558652">
    <property type="component" value="Unassembled WGS sequence"/>
</dbReference>
<organism evidence="2 3">
    <name type="scientific">Ranatra chinensis</name>
    <dbReference type="NCBI Taxonomy" id="642074"/>
    <lineage>
        <taxon>Eukaryota</taxon>
        <taxon>Metazoa</taxon>
        <taxon>Ecdysozoa</taxon>
        <taxon>Arthropoda</taxon>
        <taxon>Hexapoda</taxon>
        <taxon>Insecta</taxon>
        <taxon>Pterygota</taxon>
        <taxon>Neoptera</taxon>
        <taxon>Paraneoptera</taxon>
        <taxon>Hemiptera</taxon>
        <taxon>Heteroptera</taxon>
        <taxon>Panheteroptera</taxon>
        <taxon>Nepomorpha</taxon>
        <taxon>Nepidae</taxon>
        <taxon>Ranatrinae</taxon>
        <taxon>Ranatra</taxon>
    </lineage>
</organism>
<evidence type="ECO:0000313" key="2">
    <source>
        <dbReference type="EMBL" id="KAL1122217.1"/>
    </source>
</evidence>
<keyword evidence="3" id="KW-1185">Reference proteome</keyword>
<dbReference type="Gene3D" id="3.10.20.90">
    <property type="entry name" value="Phosphatidylinositol 3-kinase Catalytic Subunit, Chain A, domain 1"/>
    <property type="match status" value="1"/>
</dbReference>
<feature type="region of interest" description="Disordered" evidence="1">
    <location>
        <begin position="89"/>
        <end position="109"/>
    </location>
</feature>
<sequence length="109" mass="12122">MASKRRNMFYENKKPETIEIESSPGTKRYLQCPAGFKMAHLKKFLRQKYNLSSTCNFEVLSLPELRRFASHVGSISFGGIVLCKNAPEDASNNATPEASALGTDSFSLN</sequence>
<dbReference type="EMBL" id="JBFDAA010000014">
    <property type="protein sequence ID" value="KAL1122217.1"/>
    <property type="molecule type" value="Genomic_DNA"/>
</dbReference>
<evidence type="ECO:0000256" key="1">
    <source>
        <dbReference type="SAM" id="MobiDB-lite"/>
    </source>
</evidence>
<name>A0ABD0YGN7_9HEMI</name>
<evidence type="ECO:0000313" key="3">
    <source>
        <dbReference type="Proteomes" id="UP001558652"/>
    </source>
</evidence>
<feature type="compositionally biased region" description="Polar residues" evidence="1">
    <location>
        <begin position="90"/>
        <end position="109"/>
    </location>
</feature>
<comment type="caution">
    <text evidence="2">The sequence shown here is derived from an EMBL/GenBank/DDBJ whole genome shotgun (WGS) entry which is preliminary data.</text>
</comment>
<accession>A0ABD0YGN7</accession>